<organism evidence="1 2">
    <name type="scientific">Actinomyces howellii</name>
    <dbReference type="NCBI Taxonomy" id="52771"/>
    <lineage>
        <taxon>Bacteria</taxon>
        <taxon>Bacillati</taxon>
        <taxon>Actinomycetota</taxon>
        <taxon>Actinomycetes</taxon>
        <taxon>Actinomycetales</taxon>
        <taxon>Actinomycetaceae</taxon>
        <taxon>Actinomyces</taxon>
    </lineage>
</organism>
<dbReference type="AlphaFoldDB" id="A0A448HHE0"/>
<proteinExistence type="predicted"/>
<evidence type="ECO:0000313" key="1">
    <source>
        <dbReference type="EMBL" id="VEG28532.1"/>
    </source>
</evidence>
<reference evidence="1 2" key="1">
    <citation type="submission" date="2018-12" db="EMBL/GenBank/DDBJ databases">
        <authorList>
            <consortium name="Pathogen Informatics"/>
        </authorList>
    </citation>
    <scope>NUCLEOTIDE SEQUENCE [LARGE SCALE GENOMIC DNA]</scope>
    <source>
        <strain evidence="1 2">NCTC11636</strain>
    </source>
</reference>
<dbReference type="KEGG" id="ahw:NCTC11636_01589"/>
<gene>
    <name evidence="1" type="ORF">NCTC11636_01589</name>
</gene>
<dbReference type="Proteomes" id="UP000266895">
    <property type="component" value="Chromosome"/>
</dbReference>
<protein>
    <recommendedName>
        <fullName evidence="3">DUF4440 domain-containing protein</fullName>
    </recommendedName>
</protein>
<evidence type="ECO:0008006" key="3">
    <source>
        <dbReference type="Google" id="ProtNLM"/>
    </source>
</evidence>
<keyword evidence="2" id="KW-1185">Reference proteome</keyword>
<evidence type="ECO:0000313" key="2">
    <source>
        <dbReference type="Proteomes" id="UP000266895"/>
    </source>
</evidence>
<name>A0A448HHE0_9ACTO</name>
<accession>A0A448HHE0</accession>
<sequence length="137" mass="15041">MSDPDAVADAFAVTAVVRDARTDTSSTDAQARASQWCVPSLAVTEGAELERPDGEWTAMQEHEAYDVVDEIDRTIDDPVPDTTTAYRMRTVTTHAEAEDGWRGQTRTTQLWITLEQSPEGAWQVSAVTSRVEEGEPA</sequence>
<dbReference type="EMBL" id="LR134350">
    <property type="protein sequence ID" value="VEG28532.1"/>
    <property type="molecule type" value="Genomic_DNA"/>
</dbReference>